<evidence type="ECO:0000259" key="1">
    <source>
        <dbReference type="Pfam" id="PF12697"/>
    </source>
</evidence>
<organism evidence="2 3">
    <name type="scientific">Amycolatopsis cynarae</name>
    <dbReference type="NCBI Taxonomy" id="2995223"/>
    <lineage>
        <taxon>Bacteria</taxon>
        <taxon>Bacillati</taxon>
        <taxon>Actinomycetota</taxon>
        <taxon>Actinomycetes</taxon>
        <taxon>Pseudonocardiales</taxon>
        <taxon>Pseudonocardiaceae</taxon>
        <taxon>Amycolatopsis</taxon>
    </lineage>
</organism>
<dbReference type="SUPFAM" id="SSF53474">
    <property type="entry name" value="alpha/beta-Hydrolases"/>
    <property type="match status" value="1"/>
</dbReference>
<sequence>MSYLEAEDHPDIFVPHRFTEHIADLGEIRMNYAVTGDPNKPALLLIPAQTESWWGYEQAMCLLADRFQVFAVDLRGQGRSTWTPGRYSVDIFGGDLVRFIDRVIARPTVVSGLSSGGVIAAWLSAFAAPGQVRAAIYEDAPLFASEADPACGQSISQGMGPMFRLWHKWLGSQWSIGDWAGLHAAMGRELPASLLGALVRMAPPPPSNALSEVPTGPPQNLKEYDPEWGQAFSSGRAMATCDHENMLAGVKVPVLFTHHFHDIDPRTGNLLGAISDLQVDRARQLITSAGNEFSYRSFPGVPHSLHGHDPATYVNTVTAWLSELNLTAPPGEQAP</sequence>
<proteinExistence type="predicted"/>
<dbReference type="Proteomes" id="UP001163203">
    <property type="component" value="Chromosome"/>
</dbReference>
<reference evidence="2" key="1">
    <citation type="submission" date="2022-11" db="EMBL/GenBank/DDBJ databases">
        <authorList>
            <person name="Mo P."/>
        </authorList>
    </citation>
    <scope>NUCLEOTIDE SEQUENCE</scope>
    <source>
        <strain evidence="2">HUAS 11-8</strain>
    </source>
</reference>
<dbReference type="RefSeq" id="WP_268754924.1">
    <property type="nucleotide sequence ID" value="NZ_CP113836.1"/>
</dbReference>
<keyword evidence="2" id="KW-0378">Hydrolase</keyword>
<dbReference type="InterPro" id="IPR000073">
    <property type="entry name" value="AB_hydrolase_1"/>
</dbReference>
<dbReference type="InterPro" id="IPR029058">
    <property type="entry name" value="AB_hydrolase_fold"/>
</dbReference>
<dbReference type="GO" id="GO:0016787">
    <property type="term" value="F:hydrolase activity"/>
    <property type="evidence" value="ECO:0007669"/>
    <property type="project" value="UniProtKB-KW"/>
</dbReference>
<dbReference type="Gene3D" id="3.40.50.1820">
    <property type="entry name" value="alpha/beta hydrolase"/>
    <property type="match status" value="1"/>
</dbReference>
<dbReference type="PANTHER" id="PTHR46438:SF2">
    <property type="entry name" value="ALPHA_BETA-HYDROLASES SUPERFAMILY PROTEIN"/>
    <property type="match status" value="1"/>
</dbReference>
<name>A0ABY7AXM8_9PSEU</name>
<feature type="domain" description="AB hydrolase-1" evidence="1">
    <location>
        <begin position="44"/>
        <end position="314"/>
    </location>
</feature>
<evidence type="ECO:0000313" key="3">
    <source>
        <dbReference type="Proteomes" id="UP001163203"/>
    </source>
</evidence>
<dbReference type="Pfam" id="PF12697">
    <property type="entry name" value="Abhydrolase_6"/>
    <property type="match status" value="1"/>
</dbReference>
<protein>
    <submittedName>
        <fullName evidence="2">Alpha/beta hydrolase</fullName>
    </submittedName>
</protein>
<keyword evidence="3" id="KW-1185">Reference proteome</keyword>
<accession>A0ABY7AXM8</accession>
<gene>
    <name evidence="2" type="ORF">ORV05_27625</name>
</gene>
<dbReference type="PANTHER" id="PTHR46438">
    <property type="entry name" value="ALPHA/BETA-HYDROLASES SUPERFAMILY PROTEIN"/>
    <property type="match status" value="1"/>
</dbReference>
<evidence type="ECO:0000313" key="2">
    <source>
        <dbReference type="EMBL" id="WAL64701.1"/>
    </source>
</evidence>
<dbReference type="EMBL" id="CP113836">
    <property type="protein sequence ID" value="WAL64701.1"/>
    <property type="molecule type" value="Genomic_DNA"/>
</dbReference>